<dbReference type="EMBL" id="GBXM01104491">
    <property type="protein sequence ID" value="JAH04086.1"/>
    <property type="molecule type" value="Transcribed_RNA"/>
</dbReference>
<name>A0A0E9PHI4_ANGAN</name>
<reference evidence="1" key="1">
    <citation type="submission" date="2014-11" db="EMBL/GenBank/DDBJ databases">
        <authorList>
            <person name="Amaro Gonzalez C."/>
        </authorList>
    </citation>
    <scope>NUCLEOTIDE SEQUENCE</scope>
</reference>
<proteinExistence type="predicted"/>
<protein>
    <submittedName>
        <fullName evidence="1">Uncharacterized protein</fullName>
    </submittedName>
</protein>
<reference evidence="1" key="2">
    <citation type="journal article" date="2015" name="Fish Shellfish Immunol.">
        <title>Early steps in the European eel (Anguilla anguilla)-Vibrio vulnificus interaction in the gills: Role of the RtxA13 toxin.</title>
        <authorList>
            <person name="Callol A."/>
            <person name="Pajuelo D."/>
            <person name="Ebbesson L."/>
            <person name="Teles M."/>
            <person name="MacKenzie S."/>
            <person name="Amaro C."/>
        </authorList>
    </citation>
    <scope>NUCLEOTIDE SEQUENCE</scope>
</reference>
<sequence length="23" mass="2456">MCVTGDPMDLSFLKVSVLASTKI</sequence>
<evidence type="ECO:0000313" key="1">
    <source>
        <dbReference type="EMBL" id="JAH04086.1"/>
    </source>
</evidence>
<dbReference type="AlphaFoldDB" id="A0A0E9PHI4"/>
<accession>A0A0E9PHI4</accession>
<organism evidence="1">
    <name type="scientific">Anguilla anguilla</name>
    <name type="common">European freshwater eel</name>
    <name type="synonym">Muraena anguilla</name>
    <dbReference type="NCBI Taxonomy" id="7936"/>
    <lineage>
        <taxon>Eukaryota</taxon>
        <taxon>Metazoa</taxon>
        <taxon>Chordata</taxon>
        <taxon>Craniata</taxon>
        <taxon>Vertebrata</taxon>
        <taxon>Euteleostomi</taxon>
        <taxon>Actinopterygii</taxon>
        <taxon>Neopterygii</taxon>
        <taxon>Teleostei</taxon>
        <taxon>Anguilliformes</taxon>
        <taxon>Anguillidae</taxon>
        <taxon>Anguilla</taxon>
    </lineage>
</organism>